<evidence type="ECO:0000313" key="11">
    <source>
        <dbReference type="Proteomes" id="UP000030428"/>
    </source>
</evidence>
<evidence type="ECO:0000256" key="9">
    <source>
        <dbReference type="HAMAP-Rule" id="MF_01057"/>
    </source>
</evidence>
<keyword evidence="6 9" id="KW-0819">tRNA processing</keyword>
<dbReference type="CDD" id="cd02440">
    <property type="entry name" value="AdoMet_MTases"/>
    <property type="match status" value="1"/>
</dbReference>
<dbReference type="InterPro" id="IPR003358">
    <property type="entry name" value="tRNA_(Gua-N-7)_MeTrfase_Trmb"/>
</dbReference>
<dbReference type="GO" id="GO:0043527">
    <property type="term" value="C:tRNA methyltransferase complex"/>
    <property type="evidence" value="ECO:0007669"/>
    <property type="project" value="TreeGrafter"/>
</dbReference>
<dbReference type="EMBL" id="JSZA02000055">
    <property type="protein sequence ID" value="KHD05458.1"/>
    <property type="molecule type" value="Genomic_DNA"/>
</dbReference>
<evidence type="ECO:0000256" key="6">
    <source>
        <dbReference type="ARBA" id="ARBA00022694"/>
    </source>
</evidence>
<feature type="binding site" evidence="9">
    <location>
        <position position="122"/>
    </location>
    <ligand>
        <name>S-adenosyl-L-methionine</name>
        <dbReference type="ChEBI" id="CHEBI:59789"/>
    </ligand>
</feature>
<comment type="function">
    <text evidence="2 9">Catalyzes the formation of N(7)-methylguanine at position 46 (m7G46) in tRNA.</text>
</comment>
<dbReference type="NCBIfam" id="TIGR00091">
    <property type="entry name" value="tRNA (guanosine(46)-N7)-methyltransferase TrmB"/>
    <property type="match status" value="1"/>
</dbReference>
<protein>
    <recommendedName>
        <fullName evidence="9">tRNA (guanine-N(7)-)-methyltransferase</fullName>
        <ecNumber evidence="9">2.1.1.33</ecNumber>
    </recommendedName>
    <alternativeName>
        <fullName evidence="9">tRNA (guanine(46)-N(7))-methyltransferase</fullName>
    </alternativeName>
    <alternativeName>
        <fullName evidence="9">tRNA(m7G46)-methyltransferase</fullName>
    </alternativeName>
</protein>
<dbReference type="Pfam" id="PF02390">
    <property type="entry name" value="Methyltransf_4"/>
    <property type="match status" value="1"/>
</dbReference>
<organism evidence="10 11">
    <name type="scientific">Candidatus Thiomargarita nelsonii</name>
    <dbReference type="NCBI Taxonomy" id="1003181"/>
    <lineage>
        <taxon>Bacteria</taxon>
        <taxon>Pseudomonadati</taxon>
        <taxon>Pseudomonadota</taxon>
        <taxon>Gammaproteobacteria</taxon>
        <taxon>Thiotrichales</taxon>
        <taxon>Thiotrichaceae</taxon>
        <taxon>Thiomargarita</taxon>
    </lineage>
</organism>
<feature type="binding site" evidence="9">
    <location>
        <begin position="193"/>
        <end position="196"/>
    </location>
    <ligand>
        <name>substrate</name>
    </ligand>
</feature>
<comment type="similarity">
    <text evidence="8 9">Belongs to the class I-like SAM-binding methyltransferase superfamily. TrmB family.</text>
</comment>
<dbReference type="FunFam" id="3.40.50.150:FF:000035">
    <property type="entry name" value="tRNA (guanine-N(7)-)-methyltransferase"/>
    <property type="match status" value="1"/>
</dbReference>
<keyword evidence="5 9" id="KW-0949">S-adenosyl-L-methionine</keyword>
<feature type="binding site" evidence="9">
    <location>
        <position position="72"/>
    </location>
    <ligand>
        <name>S-adenosyl-L-methionine</name>
        <dbReference type="ChEBI" id="CHEBI:59789"/>
    </ligand>
</feature>
<dbReference type="PANTHER" id="PTHR23417">
    <property type="entry name" value="3-DEOXY-D-MANNO-OCTULOSONIC-ACID TRANSFERASE/TRNA GUANINE-N 7 - -METHYLTRANSFERASE"/>
    <property type="match status" value="1"/>
</dbReference>
<evidence type="ECO:0000256" key="2">
    <source>
        <dbReference type="ARBA" id="ARBA00003015"/>
    </source>
</evidence>
<accession>A0A0A6P3Z6</accession>
<evidence type="ECO:0000256" key="3">
    <source>
        <dbReference type="ARBA" id="ARBA00022603"/>
    </source>
</evidence>
<dbReference type="GO" id="GO:0008176">
    <property type="term" value="F:tRNA (guanine(46)-N7)-methyltransferase activity"/>
    <property type="evidence" value="ECO:0007669"/>
    <property type="project" value="UniProtKB-UniRule"/>
</dbReference>
<evidence type="ECO:0000256" key="1">
    <source>
        <dbReference type="ARBA" id="ARBA00000142"/>
    </source>
</evidence>
<dbReference type="AlphaFoldDB" id="A0A0A6P3Z6"/>
<feature type="binding site" evidence="9">
    <location>
        <position position="126"/>
    </location>
    <ligand>
        <name>substrate</name>
    </ligand>
</feature>
<dbReference type="InterPro" id="IPR055361">
    <property type="entry name" value="tRNA_methyltr_TrmB_bact"/>
</dbReference>
<comment type="catalytic activity">
    <reaction evidence="1 9">
        <text>guanosine(46) in tRNA + S-adenosyl-L-methionine = N(7)-methylguanosine(46) in tRNA + S-adenosyl-L-homocysteine</text>
        <dbReference type="Rhea" id="RHEA:42708"/>
        <dbReference type="Rhea" id="RHEA-COMP:10188"/>
        <dbReference type="Rhea" id="RHEA-COMP:10189"/>
        <dbReference type="ChEBI" id="CHEBI:57856"/>
        <dbReference type="ChEBI" id="CHEBI:59789"/>
        <dbReference type="ChEBI" id="CHEBI:74269"/>
        <dbReference type="ChEBI" id="CHEBI:74480"/>
        <dbReference type="EC" id="2.1.1.33"/>
    </reaction>
</comment>
<feature type="binding site" evidence="9">
    <location>
        <position position="99"/>
    </location>
    <ligand>
        <name>S-adenosyl-L-methionine</name>
        <dbReference type="ChEBI" id="CHEBI:59789"/>
    </ligand>
</feature>
<evidence type="ECO:0000313" key="10">
    <source>
        <dbReference type="EMBL" id="KHD05458.1"/>
    </source>
</evidence>
<dbReference type="PROSITE" id="PS51625">
    <property type="entry name" value="SAM_MT_TRMB"/>
    <property type="match status" value="1"/>
</dbReference>
<evidence type="ECO:0000256" key="4">
    <source>
        <dbReference type="ARBA" id="ARBA00022679"/>
    </source>
</evidence>
<dbReference type="SUPFAM" id="SSF53335">
    <property type="entry name" value="S-adenosyl-L-methionine-dependent methyltransferases"/>
    <property type="match status" value="1"/>
</dbReference>
<dbReference type="UniPathway" id="UPA00989"/>
<dbReference type="Proteomes" id="UP000030428">
    <property type="component" value="Unassembled WGS sequence"/>
</dbReference>
<gene>
    <name evidence="9" type="primary">trmB</name>
    <name evidence="10" type="ORF">PN36_15415</name>
</gene>
<dbReference type="InterPro" id="IPR029063">
    <property type="entry name" value="SAM-dependent_MTases_sf"/>
</dbReference>
<proteinExistence type="inferred from homology"/>
<sequence length="222" mass="25293">MIHSCVRRGRVTPGQQRALDILWPHYGVETVRDLNALFGRDAEKHLEIGFGNGEALVTMAKAHPENDYLGIDMYRPGVGHLLLQIEAAELSNVRVMCADAVEILQDHLPVHSLDSVYLFFPDPWPKRRHDKRRLLQAEFVKLLGQRIKFGGSLHLATDWKAYAEQMLEVLEDAPFFINCVGGFAPRPPERPLTKFEQRGLRLGHGVWDLLYQCQDKSLSTEN</sequence>
<name>A0A0A6P3Z6_9GAMM</name>
<comment type="caution">
    <text evidence="10">The sequence shown here is derived from an EMBL/GenBank/DDBJ whole genome shotgun (WGS) entry which is preliminary data.</text>
</comment>
<keyword evidence="3 9" id="KW-0489">Methyltransferase</keyword>
<keyword evidence="4 9" id="KW-0808">Transferase</keyword>
<dbReference type="Gene3D" id="3.40.50.150">
    <property type="entry name" value="Vaccinia Virus protein VP39"/>
    <property type="match status" value="1"/>
</dbReference>
<evidence type="ECO:0000256" key="5">
    <source>
        <dbReference type="ARBA" id="ARBA00022691"/>
    </source>
</evidence>
<feature type="binding site" evidence="9">
    <location>
        <position position="158"/>
    </location>
    <ligand>
        <name>substrate</name>
    </ligand>
</feature>
<dbReference type="EC" id="2.1.1.33" evidence="9"/>
<evidence type="ECO:0000256" key="8">
    <source>
        <dbReference type="ARBA" id="ARBA00060767"/>
    </source>
</evidence>
<keyword evidence="11" id="KW-1185">Reference proteome</keyword>
<dbReference type="HAMAP" id="MF_01057">
    <property type="entry name" value="tRNA_methyltr_TrmB"/>
    <property type="match status" value="1"/>
</dbReference>
<feature type="binding site" evidence="9">
    <location>
        <position position="47"/>
    </location>
    <ligand>
        <name>S-adenosyl-L-methionine</name>
        <dbReference type="ChEBI" id="CHEBI:59789"/>
    </ligand>
</feature>
<evidence type="ECO:0000256" key="7">
    <source>
        <dbReference type="ARBA" id="ARBA00060552"/>
    </source>
</evidence>
<dbReference type="PANTHER" id="PTHR23417:SF14">
    <property type="entry name" value="PENTACOTRIPEPTIDE-REPEAT REGION OF PRORP DOMAIN-CONTAINING PROTEIN"/>
    <property type="match status" value="1"/>
</dbReference>
<reference evidence="10 11" key="1">
    <citation type="journal article" date="2016" name="Front. Microbiol.">
        <title>Single-Cell (Meta-)Genomics of a Dimorphic Candidatus Thiomargarita nelsonii Reveals Genomic Plasticity.</title>
        <authorList>
            <person name="Flood B.E."/>
            <person name="Fliss P."/>
            <person name="Jones D.S."/>
            <person name="Dick G.J."/>
            <person name="Jain S."/>
            <person name="Kaster A.K."/>
            <person name="Winkel M."/>
            <person name="Mussmann M."/>
            <person name="Bailey J."/>
        </authorList>
    </citation>
    <scope>NUCLEOTIDE SEQUENCE [LARGE SCALE GENOMIC DNA]</scope>
    <source>
        <strain evidence="10">Hydrate Ridge</strain>
    </source>
</reference>
<comment type="pathway">
    <text evidence="7 9">tRNA modification; N(7)-methylguanine-tRNA biosynthesis.</text>
</comment>
<comment type="caution">
    <text evidence="9">Lacks conserved residue(s) required for the propagation of feature annotation.</text>
</comment>